<dbReference type="AlphaFoldDB" id="J3MM71"/>
<evidence type="ECO:0000313" key="1">
    <source>
        <dbReference type="EnsemblPlants" id="OB07G25030.1"/>
    </source>
</evidence>
<reference evidence="1" key="2">
    <citation type="submission" date="2013-04" db="UniProtKB">
        <authorList>
            <consortium name="EnsemblPlants"/>
        </authorList>
    </citation>
    <scope>IDENTIFICATION</scope>
</reference>
<protein>
    <submittedName>
        <fullName evidence="1">Uncharacterized protein</fullName>
    </submittedName>
</protein>
<evidence type="ECO:0000313" key="2">
    <source>
        <dbReference type="Proteomes" id="UP000006038"/>
    </source>
</evidence>
<proteinExistence type="predicted"/>
<name>J3MM71_ORYBR</name>
<dbReference type="Gramene" id="OB07G25030.1">
    <property type="protein sequence ID" value="OB07G25030.1"/>
    <property type="gene ID" value="OB07G25030"/>
</dbReference>
<dbReference type="Proteomes" id="UP000006038">
    <property type="component" value="Chromosome 7"/>
</dbReference>
<sequence length="60" mass="6749">MNRAYQVHVIVMTLEHEHTFKGTALGVSPNLGIELWIMDYGSLGSPWSTVHFQTQFSVSV</sequence>
<organism evidence="1">
    <name type="scientific">Oryza brachyantha</name>
    <name type="common">malo sina</name>
    <dbReference type="NCBI Taxonomy" id="4533"/>
    <lineage>
        <taxon>Eukaryota</taxon>
        <taxon>Viridiplantae</taxon>
        <taxon>Streptophyta</taxon>
        <taxon>Embryophyta</taxon>
        <taxon>Tracheophyta</taxon>
        <taxon>Spermatophyta</taxon>
        <taxon>Magnoliopsida</taxon>
        <taxon>Liliopsida</taxon>
        <taxon>Poales</taxon>
        <taxon>Poaceae</taxon>
        <taxon>BOP clade</taxon>
        <taxon>Oryzoideae</taxon>
        <taxon>Oryzeae</taxon>
        <taxon>Oryzinae</taxon>
        <taxon>Oryza</taxon>
    </lineage>
</organism>
<keyword evidence="2" id="KW-1185">Reference proteome</keyword>
<reference evidence="1" key="1">
    <citation type="journal article" date="2013" name="Nat. Commun.">
        <title>Whole-genome sequencing of Oryza brachyantha reveals mechanisms underlying Oryza genome evolution.</title>
        <authorList>
            <person name="Chen J."/>
            <person name="Huang Q."/>
            <person name="Gao D."/>
            <person name="Wang J."/>
            <person name="Lang Y."/>
            <person name="Liu T."/>
            <person name="Li B."/>
            <person name="Bai Z."/>
            <person name="Luis Goicoechea J."/>
            <person name="Liang C."/>
            <person name="Chen C."/>
            <person name="Zhang W."/>
            <person name="Sun S."/>
            <person name="Liao Y."/>
            <person name="Zhang X."/>
            <person name="Yang L."/>
            <person name="Song C."/>
            <person name="Wang M."/>
            <person name="Shi J."/>
            <person name="Liu G."/>
            <person name="Liu J."/>
            <person name="Zhou H."/>
            <person name="Zhou W."/>
            <person name="Yu Q."/>
            <person name="An N."/>
            <person name="Chen Y."/>
            <person name="Cai Q."/>
            <person name="Wang B."/>
            <person name="Liu B."/>
            <person name="Min J."/>
            <person name="Huang Y."/>
            <person name="Wu H."/>
            <person name="Li Z."/>
            <person name="Zhang Y."/>
            <person name="Yin Y."/>
            <person name="Song W."/>
            <person name="Jiang J."/>
            <person name="Jackson S.A."/>
            <person name="Wing R.A."/>
            <person name="Wang J."/>
            <person name="Chen M."/>
        </authorList>
    </citation>
    <scope>NUCLEOTIDE SEQUENCE [LARGE SCALE GENOMIC DNA]</scope>
    <source>
        <strain evidence="1">cv. IRGC 101232</strain>
    </source>
</reference>
<accession>J3MM71</accession>
<dbReference type="EnsemblPlants" id="OB07G25030.1">
    <property type="protein sequence ID" value="OB07G25030.1"/>
    <property type="gene ID" value="OB07G25030"/>
</dbReference>
<dbReference type="HOGENOM" id="CLU_2945434_0_0_1"/>